<protein>
    <recommendedName>
        <fullName evidence="2">Ras-related protein Rab-21</fullName>
    </recommendedName>
</protein>
<keyword evidence="7" id="KW-0472">Membrane</keyword>
<name>A0ABQ8UM07_9EUKA</name>
<keyword evidence="5" id="KW-0653">Protein transport</keyword>
<gene>
    <name evidence="12" type="ORF">PAPYR_3603</name>
</gene>
<evidence type="ECO:0000256" key="7">
    <source>
        <dbReference type="ARBA" id="ARBA00023136"/>
    </source>
</evidence>
<keyword evidence="9" id="KW-0636">Prenylation</keyword>
<dbReference type="NCBIfam" id="TIGR00231">
    <property type="entry name" value="small_GTP"/>
    <property type="match status" value="1"/>
</dbReference>
<dbReference type="Pfam" id="PF00071">
    <property type="entry name" value="Ras"/>
    <property type="match status" value="1"/>
</dbReference>
<dbReference type="EMBL" id="JAPMOS010000014">
    <property type="protein sequence ID" value="KAJ4460214.1"/>
    <property type="molecule type" value="Genomic_DNA"/>
</dbReference>
<evidence type="ECO:0000256" key="4">
    <source>
        <dbReference type="ARBA" id="ARBA00022741"/>
    </source>
</evidence>
<dbReference type="SUPFAM" id="SSF52540">
    <property type="entry name" value="P-loop containing nucleoside triphosphate hydrolases"/>
    <property type="match status" value="1"/>
</dbReference>
<evidence type="ECO:0000313" key="13">
    <source>
        <dbReference type="Proteomes" id="UP001141327"/>
    </source>
</evidence>
<comment type="subcellular location">
    <subcellularLocation>
        <location evidence="10">Endomembrane system</location>
        <topology evidence="10">Lipid-anchor</topology>
    </subcellularLocation>
</comment>
<evidence type="ECO:0000256" key="5">
    <source>
        <dbReference type="ARBA" id="ARBA00022927"/>
    </source>
</evidence>
<sequence length="200" mass="22179">MSSFKVVFLGEGRVGKTSLVLRFVQNQYSDSQTSTIQASFLKKAVVIDDQPVLLTLWDTAGQERFHALGPIYYRDANGAVLVYDITDQESFNKVKKWVRELHDQVGPNISIVICGNKCDLERQRVVDQKAAEEFARSVGARHFSTSAKANRNVADTFLYLAQDMLRRRDGAGRPTGGDEPSSGGLRLRKEPAPAEKPGCC</sequence>
<evidence type="ECO:0000256" key="6">
    <source>
        <dbReference type="ARBA" id="ARBA00023134"/>
    </source>
</evidence>
<dbReference type="PROSITE" id="PS51421">
    <property type="entry name" value="RAS"/>
    <property type="match status" value="1"/>
</dbReference>
<keyword evidence="4" id="KW-0547">Nucleotide-binding</keyword>
<dbReference type="InterPro" id="IPR005225">
    <property type="entry name" value="Small_GTP-bd"/>
</dbReference>
<evidence type="ECO:0000256" key="9">
    <source>
        <dbReference type="ARBA" id="ARBA00023289"/>
    </source>
</evidence>
<dbReference type="InterPro" id="IPR041833">
    <property type="entry name" value="Rab21"/>
</dbReference>
<keyword evidence="6" id="KW-0342">GTP-binding</keyword>
<dbReference type="CDD" id="cd04123">
    <property type="entry name" value="Rab21"/>
    <property type="match status" value="1"/>
</dbReference>
<proteinExistence type="inferred from homology"/>
<dbReference type="PANTHER" id="PTHR47978">
    <property type="match status" value="1"/>
</dbReference>
<dbReference type="SMART" id="SM00174">
    <property type="entry name" value="RHO"/>
    <property type="match status" value="1"/>
</dbReference>
<evidence type="ECO:0000313" key="12">
    <source>
        <dbReference type="EMBL" id="KAJ4460214.1"/>
    </source>
</evidence>
<evidence type="ECO:0000256" key="2">
    <source>
        <dbReference type="ARBA" id="ARBA00014900"/>
    </source>
</evidence>
<keyword evidence="13" id="KW-1185">Reference proteome</keyword>
<keyword evidence="3" id="KW-0813">Transport</keyword>
<dbReference type="PROSITE" id="PS51419">
    <property type="entry name" value="RAB"/>
    <property type="match status" value="1"/>
</dbReference>
<feature type="region of interest" description="Disordered" evidence="11">
    <location>
        <begin position="168"/>
        <end position="200"/>
    </location>
</feature>
<dbReference type="SMART" id="SM00176">
    <property type="entry name" value="RAN"/>
    <property type="match status" value="1"/>
</dbReference>
<organism evidence="12 13">
    <name type="scientific">Paratrimastix pyriformis</name>
    <dbReference type="NCBI Taxonomy" id="342808"/>
    <lineage>
        <taxon>Eukaryota</taxon>
        <taxon>Metamonada</taxon>
        <taxon>Preaxostyla</taxon>
        <taxon>Paratrimastigidae</taxon>
        <taxon>Paratrimastix</taxon>
    </lineage>
</organism>
<reference evidence="12" key="1">
    <citation type="journal article" date="2022" name="bioRxiv">
        <title>Genomics of Preaxostyla Flagellates Illuminates Evolutionary Transitions and the Path Towards Mitochondrial Loss.</title>
        <authorList>
            <person name="Novak L.V.F."/>
            <person name="Treitli S.C."/>
            <person name="Pyrih J."/>
            <person name="Halakuc P."/>
            <person name="Pipaliya S.V."/>
            <person name="Vacek V."/>
            <person name="Brzon O."/>
            <person name="Soukal P."/>
            <person name="Eme L."/>
            <person name="Dacks J.B."/>
            <person name="Karnkowska A."/>
            <person name="Elias M."/>
            <person name="Hampl V."/>
        </authorList>
    </citation>
    <scope>NUCLEOTIDE SEQUENCE</scope>
    <source>
        <strain evidence="12">RCP-MX</strain>
    </source>
</reference>
<dbReference type="Proteomes" id="UP001141327">
    <property type="component" value="Unassembled WGS sequence"/>
</dbReference>
<dbReference type="Gene3D" id="3.40.50.300">
    <property type="entry name" value="P-loop containing nucleotide triphosphate hydrolases"/>
    <property type="match status" value="1"/>
</dbReference>
<dbReference type="SMART" id="SM00175">
    <property type="entry name" value="RAB"/>
    <property type="match status" value="1"/>
</dbReference>
<keyword evidence="8" id="KW-0449">Lipoprotein</keyword>
<comment type="caution">
    <text evidence="12">The sequence shown here is derived from an EMBL/GenBank/DDBJ whole genome shotgun (WGS) entry which is preliminary data.</text>
</comment>
<evidence type="ECO:0000256" key="11">
    <source>
        <dbReference type="SAM" id="MobiDB-lite"/>
    </source>
</evidence>
<dbReference type="InterPro" id="IPR027417">
    <property type="entry name" value="P-loop_NTPase"/>
</dbReference>
<evidence type="ECO:0000256" key="10">
    <source>
        <dbReference type="ARBA" id="ARBA00037868"/>
    </source>
</evidence>
<evidence type="ECO:0000256" key="3">
    <source>
        <dbReference type="ARBA" id="ARBA00022448"/>
    </source>
</evidence>
<comment type="similarity">
    <text evidence="1">Belongs to the small GTPase superfamily. Rab family.</text>
</comment>
<accession>A0ABQ8UM07</accession>
<dbReference type="SMART" id="SM00173">
    <property type="entry name" value="RAS"/>
    <property type="match status" value="1"/>
</dbReference>
<evidence type="ECO:0000256" key="1">
    <source>
        <dbReference type="ARBA" id="ARBA00006270"/>
    </source>
</evidence>
<dbReference type="InterPro" id="IPR001806">
    <property type="entry name" value="Small_GTPase"/>
</dbReference>
<evidence type="ECO:0000256" key="8">
    <source>
        <dbReference type="ARBA" id="ARBA00023288"/>
    </source>
</evidence>
<dbReference type="PROSITE" id="PS51420">
    <property type="entry name" value="RHO"/>
    <property type="match status" value="1"/>
</dbReference>
<dbReference type="PRINTS" id="PR00449">
    <property type="entry name" value="RASTRNSFRMNG"/>
</dbReference>